<protein>
    <recommendedName>
        <fullName evidence="3">Helix-turn-helix domain-containing protein</fullName>
    </recommendedName>
</protein>
<dbReference type="InterPro" id="IPR036388">
    <property type="entry name" value="WH-like_DNA-bd_sf"/>
</dbReference>
<evidence type="ECO:0008006" key="3">
    <source>
        <dbReference type="Google" id="ProtNLM"/>
    </source>
</evidence>
<comment type="caution">
    <text evidence="1">The sequence shown here is derived from an EMBL/GenBank/DDBJ whole genome shotgun (WGS) entry which is preliminary data.</text>
</comment>
<sequence>MSFKAVAWAVEQDKTTTSSQTLLLMILANFANENFMAYPSIETLSRLTRMDKRTVRKCLLELQKLELIFDTGNKYQKQIVVYHLNIYNTQSGIENDTSHDDKRGNNFDTPDKNVGGTILHQRGNNFVSQGVSFLHQRGNNFDTQSYYKPINKPINEPVSINTHENTHEYENQTFQNPQGLQQTKKTAKKTNVFIGVDELINLGVDEQVANDFLAIRKTKLTKTALNGIIKQSDLANISLAQALEFICEMGWQSFKAQWYFNSINSNKSDNSKSVISQLQEMANNNPTNIYIDDLPNGDYLGVTYE</sequence>
<dbReference type="AlphaFoldDB" id="A0A1B8PKL5"/>
<dbReference type="OrthoDB" id="7510727at2"/>
<name>A0A1B8PKL5_MORNO</name>
<dbReference type="Pfam" id="PF13730">
    <property type="entry name" value="HTH_36"/>
    <property type="match status" value="1"/>
</dbReference>
<dbReference type="Proteomes" id="UP000092671">
    <property type="component" value="Unassembled WGS sequence"/>
</dbReference>
<evidence type="ECO:0000313" key="1">
    <source>
        <dbReference type="EMBL" id="OBX51440.1"/>
    </source>
</evidence>
<dbReference type="RefSeq" id="WP_066892672.1">
    <property type="nucleotide sequence ID" value="NZ_LZDN01000006.1"/>
</dbReference>
<proteinExistence type="predicted"/>
<dbReference type="EMBL" id="LZDN01000006">
    <property type="protein sequence ID" value="OBX51440.1"/>
    <property type="molecule type" value="Genomic_DNA"/>
</dbReference>
<organism evidence="1 2">
    <name type="scientific">Moraxella nonliquefaciens</name>
    <dbReference type="NCBI Taxonomy" id="478"/>
    <lineage>
        <taxon>Bacteria</taxon>
        <taxon>Pseudomonadati</taxon>
        <taxon>Pseudomonadota</taxon>
        <taxon>Gammaproteobacteria</taxon>
        <taxon>Moraxellales</taxon>
        <taxon>Moraxellaceae</taxon>
        <taxon>Moraxella</taxon>
    </lineage>
</organism>
<accession>A0A1B8PKL5</accession>
<reference evidence="1 2" key="1">
    <citation type="submission" date="2016-06" db="EMBL/GenBank/DDBJ databases">
        <title>Draft genome of Moraxella nonliquefaciens CCUG 60284.</title>
        <authorList>
            <person name="Salva-Serra F."/>
            <person name="Engstrom-Jakobsson H."/>
            <person name="Thorell K."/>
            <person name="Gonzales-Siles L."/>
            <person name="Karlsson R."/>
            <person name="Boulund F."/>
            <person name="Engstrand L."/>
            <person name="Kristiansson E."/>
            <person name="Moore E."/>
        </authorList>
    </citation>
    <scope>NUCLEOTIDE SEQUENCE [LARGE SCALE GENOMIC DNA]</scope>
    <source>
        <strain evidence="1 2">CCUG 60284</strain>
    </source>
</reference>
<evidence type="ECO:0000313" key="2">
    <source>
        <dbReference type="Proteomes" id="UP000092671"/>
    </source>
</evidence>
<dbReference type="Gene3D" id="1.10.10.10">
    <property type="entry name" value="Winged helix-like DNA-binding domain superfamily/Winged helix DNA-binding domain"/>
    <property type="match status" value="1"/>
</dbReference>
<gene>
    <name evidence="1" type="ORF">A9Z60_07580</name>
</gene>